<comment type="caution">
    <text evidence="3">The sequence shown here is derived from an EMBL/GenBank/DDBJ whole genome shotgun (WGS) entry which is preliminary data.</text>
</comment>
<gene>
    <name evidence="3" type="ORF">KGMB02408_06310</name>
</gene>
<accession>A0A401LQ53</accession>
<evidence type="ECO:0000256" key="2">
    <source>
        <dbReference type="SAM" id="Phobius"/>
    </source>
</evidence>
<keyword evidence="2" id="KW-1133">Transmembrane helix</keyword>
<feature type="region of interest" description="Disordered" evidence="1">
    <location>
        <begin position="215"/>
        <end position="238"/>
    </location>
</feature>
<dbReference type="EMBL" id="BHWB01000002">
    <property type="protein sequence ID" value="GCB33686.1"/>
    <property type="molecule type" value="Genomic_DNA"/>
</dbReference>
<sequence>MKENAGTIIAMLEELLTISKSRQAPQSGSNNTNNMDITSIKVLIEEGNHRNYERMEAELAKFARGITDCLNVMNNRIDRIARREQPDFGEIRQLLEQATRKTDVASVRHNINETRHSFALENRWDWVIVTGIVLLIALLASALYFERRQDYDRTDNDLKYRYIRMKGEASPESIAGLENLFELNRDNGKINRMHKDVETYKEAVRRQAALIEQARLKEQATREQEDKADSIKNKPLKP</sequence>
<feature type="transmembrane region" description="Helical" evidence="2">
    <location>
        <begin position="126"/>
        <end position="145"/>
    </location>
</feature>
<keyword evidence="2" id="KW-0812">Transmembrane</keyword>
<keyword evidence="2" id="KW-0472">Membrane</keyword>
<organism evidence="3 4">
    <name type="scientific">Bacteroides faecalis</name>
    <dbReference type="NCBI Taxonomy" id="2447885"/>
    <lineage>
        <taxon>Bacteria</taxon>
        <taxon>Pseudomonadati</taxon>
        <taxon>Bacteroidota</taxon>
        <taxon>Bacteroidia</taxon>
        <taxon>Bacteroidales</taxon>
        <taxon>Bacteroidaceae</taxon>
        <taxon>Bacteroides</taxon>
    </lineage>
</organism>
<keyword evidence="4" id="KW-1185">Reference proteome</keyword>
<evidence type="ECO:0000313" key="4">
    <source>
        <dbReference type="Proteomes" id="UP000288079"/>
    </source>
</evidence>
<dbReference type="Proteomes" id="UP000288079">
    <property type="component" value="Unassembled WGS sequence"/>
</dbReference>
<proteinExistence type="predicted"/>
<reference evidence="3 4" key="1">
    <citation type="submission" date="2018-10" db="EMBL/GenBank/DDBJ databases">
        <title>Draft Genome Sequence of Bacteroides sp. KCTC 15687.</title>
        <authorList>
            <person name="Yu S.Y."/>
            <person name="Kim J.S."/>
            <person name="Oh B.S."/>
            <person name="Park S.H."/>
            <person name="Kang S.W."/>
            <person name="Park J.E."/>
            <person name="Choi S.H."/>
            <person name="Han K.I."/>
            <person name="Lee K.C."/>
            <person name="Eom M.K."/>
            <person name="Suh M.K."/>
            <person name="Lee D.H."/>
            <person name="Yoon H."/>
            <person name="Kim B."/>
            <person name="Yang S.J."/>
            <person name="Lee J.S."/>
            <person name="Lee J.H."/>
        </authorList>
    </citation>
    <scope>NUCLEOTIDE SEQUENCE [LARGE SCALE GENOMIC DNA]</scope>
    <source>
        <strain evidence="3 4">KCTC 15687</strain>
    </source>
</reference>
<dbReference type="AlphaFoldDB" id="A0A401LQ53"/>
<dbReference type="RefSeq" id="WP_125040011.1">
    <property type="nucleotide sequence ID" value="NZ_BHWB01000002.1"/>
</dbReference>
<dbReference type="OrthoDB" id="1123297at2"/>
<evidence type="ECO:0000313" key="3">
    <source>
        <dbReference type="EMBL" id="GCB33686.1"/>
    </source>
</evidence>
<evidence type="ECO:0000256" key="1">
    <source>
        <dbReference type="SAM" id="MobiDB-lite"/>
    </source>
</evidence>
<feature type="compositionally biased region" description="Basic and acidic residues" evidence="1">
    <location>
        <begin position="215"/>
        <end position="232"/>
    </location>
</feature>
<protein>
    <submittedName>
        <fullName evidence="3">Uncharacterized protein</fullName>
    </submittedName>
</protein>
<name>A0A401LQ53_9BACE</name>